<evidence type="ECO:0000313" key="1">
    <source>
        <dbReference type="EMBL" id="GAH38671.1"/>
    </source>
</evidence>
<comment type="caution">
    <text evidence="1">The sequence shown here is derived from an EMBL/GenBank/DDBJ whole genome shotgun (WGS) entry which is preliminary data.</text>
</comment>
<sequence>ELYQSPDIKDIIQEIVNLPAWVSGNPIAIFWDDHEARTATDTERLRRARSWDHASRTPPMLYIEYGG</sequence>
<proteinExistence type="predicted"/>
<organism evidence="1">
    <name type="scientific">marine sediment metagenome</name>
    <dbReference type="NCBI Taxonomy" id="412755"/>
    <lineage>
        <taxon>unclassified sequences</taxon>
        <taxon>metagenomes</taxon>
        <taxon>ecological metagenomes</taxon>
    </lineage>
</organism>
<gene>
    <name evidence="1" type="ORF">S03H2_16158</name>
</gene>
<reference evidence="1" key="1">
    <citation type="journal article" date="2014" name="Front. Microbiol.">
        <title>High frequency of phylogenetically diverse reductive dehalogenase-homologous genes in deep subseafloor sedimentary metagenomes.</title>
        <authorList>
            <person name="Kawai M."/>
            <person name="Futagami T."/>
            <person name="Toyoda A."/>
            <person name="Takaki Y."/>
            <person name="Nishi S."/>
            <person name="Hori S."/>
            <person name="Arai W."/>
            <person name="Tsubouchi T."/>
            <person name="Morono Y."/>
            <person name="Uchiyama I."/>
            <person name="Ito T."/>
            <person name="Fujiyama A."/>
            <person name="Inagaki F."/>
            <person name="Takami H."/>
        </authorList>
    </citation>
    <scope>NUCLEOTIDE SEQUENCE</scope>
    <source>
        <strain evidence="1">Expedition CK06-06</strain>
    </source>
</reference>
<feature type="non-terminal residue" evidence="1">
    <location>
        <position position="1"/>
    </location>
</feature>
<accession>X1EZ60</accession>
<protein>
    <submittedName>
        <fullName evidence="1">Uncharacterized protein</fullName>
    </submittedName>
</protein>
<dbReference type="AlphaFoldDB" id="X1EZ60"/>
<name>X1EZ60_9ZZZZ</name>
<dbReference type="EMBL" id="BARU01008243">
    <property type="protein sequence ID" value="GAH38671.1"/>
    <property type="molecule type" value="Genomic_DNA"/>
</dbReference>